<gene>
    <name evidence="1" type="ORF">DXN05_24230</name>
</gene>
<sequence length="192" mass="21278">MRWLAGILLLLAACNSHQPAGNNGREPGKDTAAMQRDTGAAIDTVTPVGIDTVFHRFQQGIRNALPAQVAAEVYFPLPGSEACAGENNNLPQPVTYQNFTAAFGCLFNNDARDLIKAATIRENLHRVDATDIRWEADFAAIKSLINTHYPAYELYFEYAHTNAAGREKGRYYGYLFAVIGHAYKLCYVYRNA</sequence>
<keyword evidence="2" id="KW-1185">Reference proteome</keyword>
<dbReference type="RefSeq" id="WP_116849902.1">
    <property type="nucleotide sequence ID" value="NZ_QTJU01000019.1"/>
</dbReference>
<name>A0A3E1NC43_9BACT</name>
<dbReference type="AlphaFoldDB" id="A0A3E1NC43"/>
<evidence type="ECO:0000313" key="1">
    <source>
        <dbReference type="EMBL" id="RFM25589.1"/>
    </source>
</evidence>
<comment type="caution">
    <text evidence="1">The sequence shown here is derived from an EMBL/GenBank/DDBJ whole genome shotgun (WGS) entry which is preliminary data.</text>
</comment>
<dbReference type="EMBL" id="QTJU01000019">
    <property type="protein sequence ID" value="RFM25589.1"/>
    <property type="molecule type" value="Genomic_DNA"/>
</dbReference>
<proteinExistence type="predicted"/>
<evidence type="ECO:0000313" key="2">
    <source>
        <dbReference type="Proteomes" id="UP000261284"/>
    </source>
</evidence>
<organism evidence="1 2">
    <name type="scientific">Deminuibacter soli</name>
    <dbReference type="NCBI Taxonomy" id="2291815"/>
    <lineage>
        <taxon>Bacteria</taxon>
        <taxon>Pseudomonadati</taxon>
        <taxon>Bacteroidota</taxon>
        <taxon>Chitinophagia</taxon>
        <taxon>Chitinophagales</taxon>
        <taxon>Chitinophagaceae</taxon>
        <taxon>Deminuibacter</taxon>
    </lineage>
</organism>
<accession>A0A3E1NC43</accession>
<protein>
    <submittedName>
        <fullName evidence="1">Uncharacterized protein</fullName>
    </submittedName>
</protein>
<dbReference type="Proteomes" id="UP000261284">
    <property type="component" value="Unassembled WGS sequence"/>
</dbReference>
<reference evidence="1 2" key="1">
    <citation type="submission" date="2018-08" db="EMBL/GenBank/DDBJ databases">
        <title>Chitinophagaceae sp. K23C18032701, a novel bacterium isolated from forest soil.</title>
        <authorList>
            <person name="Wang C."/>
        </authorList>
    </citation>
    <scope>NUCLEOTIDE SEQUENCE [LARGE SCALE GENOMIC DNA]</scope>
    <source>
        <strain evidence="1 2">K23C18032701</strain>
    </source>
</reference>